<reference evidence="2 3" key="1">
    <citation type="submission" date="2017-07" db="EMBL/GenBank/DDBJ databases">
        <title>Draft Genome Sequences of Select Purple Nonsulfur Bacteria.</title>
        <authorList>
            <person name="Lasarre B."/>
            <person name="Mckinlay J.B."/>
        </authorList>
    </citation>
    <scope>NUCLEOTIDE SEQUENCE [LARGE SCALE GENOMIC DNA]</scope>
    <source>
        <strain evidence="2 3">DSM 5909</strain>
    </source>
</reference>
<dbReference type="AlphaFoldDB" id="A0A327KDV5"/>
<dbReference type="InterPro" id="IPR021471">
    <property type="entry name" value="DUF3124"/>
</dbReference>
<dbReference type="RefSeq" id="WP_111423194.1">
    <property type="nucleotide sequence ID" value="NZ_NPEX01000468.1"/>
</dbReference>
<dbReference type="OrthoDB" id="283474at2"/>
<feature type="signal peptide" evidence="1">
    <location>
        <begin position="1"/>
        <end position="27"/>
    </location>
</feature>
<dbReference type="EMBL" id="NPEX01000468">
    <property type="protein sequence ID" value="RAI36969.1"/>
    <property type="molecule type" value="Genomic_DNA"/>
</dbReference>
<evidence type="ECO:0008006" key="4">
    <source>
        <dbReference type="Google" id="ProtNLM"/>
    </source>
</evidence>
<dbReference type="Proteomes" id="UP000249130">
    <property type="component" value="Unassembled WGS sequence"/>
</dbReference>
<feature type="chain" id="PRO_5016455884" description="DUF3124 domain-containing protein" evidence="1">
    <location>
        <begin position="28"/>
        <end position="175"/>
    </location>
</feature>
<accession>A0A327KDV5</accession>
<keyword evidence="1" id="KW-0732">Signal</keyword>
<evidence type="ECO:0000313" key="2">
    <source>
        <dbReference type="EMBL" id="RAI36969.1"/>
    </source>
</evidence>
<evidence type="ECO:0000313" key="3">
    <source>
        <dbReference type="Proteomes" id="UP000249130"/>
    </source>
</evidence>
<keyword evidence="3" id="KW-1185">Reference proteome</keyword>
<organism evidence="2 3">
    <name type="scientific">Rhodoplanes roseus</name>
    <dbReference type="NCBI Taxonomy" id="29409"/>
    <lineage>
        <taxon>Bacteria</taxon>
        <taxon>Pseudomonadati</taxon>
        <taxon>Pseudomonadota</taxon>
        <taxon>Alphaproteobacteria</taxon>
        <taxon>Hyphomicrobiales</taxon>
        <taxon>Nitrobacteraceae</taxon>
        <taxon>Rhodoplanes</taxon>
    </lineage>
</organism>
<dbReference type="Pfam" id="PF11322">
    <property type="entry name" value="DUF3124"/>
    <property type="match status" value="1"/>
</dbReference>
<name>A0A327KDV5_9BRAD</name>
<sequence>MQSTLLRLAAPAVAFALLAAAPGPALAAEQAVMILPDATAPVPAGEPAEKGRTLVPLHSTVIAGGGRTRLNFSGLLSIHNASETGVLVVEAITYRDQAGRLIERTLDKPVGLKPYASMQVLIAQEDVRGGIGASFVIDWSSPQAGDEPLVEAVMVAVQGTQGYSFISTGRRVTRP</sequence>
<evidence type="ECO:0000256" key="1">
    <source>
        <dbReference type="SAM" id="SignalP"/>
    </source>
</evidence>
<protein>
    <recommendedName>
        <fullName evidence="4">DUF3124 domain-containing protein</fullName>
    </recommendedName>
</protein>
<gene>
    <name evidence="2" type="ORF">CH341_29995</name>
</gene>
<proteinExistence type="predicted"/>
<comment type="caution">
    <text evidence="2">The sequence shown here is derived from an EMBL/GenBank/DDBJ whole genome shotgun (WGS) entry which is preliminary data.</text>
</comment>